<dbReference type="Pfam" id="PF13350">
    <property type="entry name" value="Y_phosphatase3"/>
    <property type="match status" value="1"/>
</dbReference>
<accession>A0A2S8A8G3</accession>
<dbReference type="PROSITE" id="PS50056">
    <property type="entry name" value="TYR_PHOSPHATASE_2"/>
    <property type="match status" value="1"/>
</dbReference>
<dbReference type="OrthoDB" id="1188001at2"/>
<comment type="caution">
    <text evidence="3">The sequence shown here is derived from an EMBL/GenBank/DDBJ whole genome shotgun (WGS) entry which is preliminary data.</text>
</comment>
<name>A0A2S8A8G3_9FLAO</name>
<dbReference type="InterPro" id="IPR026893">
    <property type="entry name" value="Tyr/Ser_Pase_IphP-type"/>
</dbReference>
<dbReference type="GO" id="GO:0004721">
    <property type="term" value="F:phosphoprotein phosphatase activity"/>
    <property type="evidence" value="ECO:0007669"/>
    <property type="project" value="InterPro"/>
</dbReference>
<dbReference type="Gene3D" id="3.90.190.10">
    <property type="entry name" value="Protein tyrosine phosphatase superfamily"/>
    <property type="match status" value="1"/>
</dbReference>
<dbReference type="AlphaFoldDB" id="A0A2S8A8G3"/>
<evidence type="ECO:0000313" key="3">
    <source>
        <dbReference type="EMBL" id="PQL90865.1"/>
    </source>
</evidence>
<dbReference type="PROSITE" id="PS00383">
    <property type="entry name" value="TYR_PHOSPHATASE_1"/>
    <property type="match status" value="1"/>
</dbReference>
<organism evidence="3 4">
    <name type="scientific">Apibacter adventoris</name>
    <dbReference type="NCBI Taxonomy" id="1679466"/>
    <lineage>
        <taxon>Bacteria</taxon>
        <taxon>Pseudomonadati</taxon>
        <taxon>Bacteroidota</taxon>
        <taxon>Flavobacteriia</taxon>
        <taxon>Flavobacteriales</taxon>
        <taxon>Weeksellaceae</taxon>
        <taxon>Apibacter</taxon>
    </lineage>
</organism>
<sequence length="337" mass="38792">MNVNKSLEKKNNIKEPIYHVATDVYKEARIIRNKYTKLASLEINTQSKWSLFAGNSPETINLDTPIATGKDHGIYPLYVSTSERSYFKLTTDHGEAILSETQLPMAGGYNFRDLGGMQSSNGKHIKWGKIFRTDDLYNLTPEDLQYLSSIPINYVIDFRYKDECSSAPDKFPNGLKKCYSLSIKPGNLLSLRKQEGVTKEDIIEKMMDLYRIMVSTPDCIAIFKEFFKIMERGENPLIFHCSAGKDRTGVAASLLLFSLDIPYKTIMEDYMSSNEYLDDKYLPLFEENPINKYLYTVRPEFLESAISEINKKYGCVQSYLQDVLDVKIDKMKEIYLF</sequence>
<evidence type="ECO:0000259" key="2">
    <source>
        <dbReference type="PROSITE" id="PS50056"/>
    </source>
</evidence>
<reference evidence="3 4" key="1">
    <citation type="submission" date="2018-02" db="EMBL/GenBank/DDBJ databases">
        <title>Genome sequences of Apibacter spp., gut symbionts of Asian honey bees.</title>
        <authorList>
            <person name="Kwong W.K."/>
            <person name="Steele M.I."/>
            <person name="Moran N.A."/>
        </authorList>
    </citation>
    <scope>NUCLEOTIDE SEQUENCE [LARGE SCALE GENOMIC DNA]</scope>
    <source>
        <strain evidence="4">wkB301</strain>
    </source>
</reference>
<evidence type="ECO:0000256" key="1">
    <source>
        <dbReference type="ARBA" id="ARBA00009580"/>
    </source>
</evidence>
<feature type="domain" description="Tyrosine specific protein phosphatases" evidence="2">
    <location>
        <begin position="217"/>
        <end position="268"/>
    </location>
</feature>
<dbReference type="InterPro" id="IPR029021">
    <property type="entry name" value="Prot-tyrosine_phosphatase-like"/>
</dbReference>
<dbReference type="PANTHER" id="PTHR31126:SF1">
    <property type="entry name" value="TYROSINE SPECIFIC PROTEIN PHOSPHATASES DOMAIN-CONTAINING PROTEIN"/>
    <property type="match status" value="1"/>
</dbReference>
<keyword evidence="4" id="KW-1185">Reference proteome</keyword>
<dbReference type="InterPro" id="IPR000387">
    <property type="entry name" value="Tyr_Pase_dom"/>
</dbReference>
<dbReference type="Proteomes" id="UP000238042">
    <property type="component" value="Unassembled WGS sequence"/>
</dbReference>
<dbReference type="InterPro" id="IPR016130">
    <property type="entry name" value="Tyr_Pase_AS"/>
</dbReference>
<dbReference type="SUPFAM" id="SSF52799">
    <property type="entry name" value="(Phosphotyrosine protein) phosphatases II"/>
    <property type="match status" value="1"/>
</dbReference>
<evidence type="ECO:0000313" key="4">
    <source>
        <dbReference type="Proteomes" id="UP000238042"/>
    </source>
</evidence>
<comment type="similarity">
    <text evidence="1">Belongs to the protein-tyrosine phosphatase family.</text>
</comment>
<gene>
    <name evidence="3" type="ORF">C4S77_10465</name>
</gene>
<dbReference type="PANTHER" id="PTHR31126">
    <property type="entry name" value="TYROSINE-PROTEIN PHOSPHATASE"/>
    <property type="match status" value="1"/>
</dbReference>
<protein>
    <submittedName>
        <fullName evidence="3">Protein-tyrosine-phosphatase</fullName>
    </submittedName>
</protein>
<proteinExistence type="inferred from homology"/>
<dbReference type="EMBL" id="PSZM01000045">
    <property type="protein sequence ID" value="PQL90865.1"/>
    <property type="molecule type" value="Genomic_DNA"/>
</dbReference>
<dbReference type="RefSeq" id="WP_105247496.1">
    <property type="nucleotide sequence ID" value="NZ_PSZM01000045.1"/>
</dbReference>